<dbReference type="GO" id="GO:0005886">
    <property type="term" value="C:plasma membrane"/>
    <property type="evidence" value="ECO:0007669"/>
    <property type="project" value="TreeGrafter"/>
</dbReference>
<feature type="transmembrane region" description="Helical" evidence="6">
    <location>
        <begin position="491"/>
        <end position="512"/>
    </location>
</feature>
<gene>
    <name evidence="9" type="ORF">CYNAS_LOCUS14456</name>
</gene>
<dbReference type="GO" id="GO:0005254">
    <property type="term" value="F:chloride channel activity"/>
    <property type="evidence" value="ECO:0007669"/>
    <property type="project" value="TreeGrafter"/>
</dbReference>
<evidence type="ECO:0000313" key="9">
    <source>
        <dbReference type="EMBL" id="CAJ0602473.1"/>
    </source>
</evidence>
<dbReference type="PANTHER" id="PTHR12308">
    <property type="entry name" value="ANOCTAMIN"/>
    <property type="match status" value="1"/>
</dbReference>
<dbReference type="InterPro" id="IPR049452">
    <property type="entry name" value="Anoctamin_TM"/>
</dbReference>
<feature type="compositionally biased region" description="Polar residues" evidence="7">
    <location>
        <begin position="816"/>
        <end position="825"/>
    </location>
</feature>
<feature type="compositionally biased region" description="Basic and acidic residues" evidence="7">
    <location>
        <begin position="858"/>
        <end position="870"/>
    </location>
</feature>
<comment type="caution">
    <text evidence="6">Lacks conserved residue(s) required for the propagation of feature annotation.</text>
</comment>
<feature type="transmembrane region" description="Helical" evidence="6">
    <location>
        <begin position="327"/>
        <end position="348"/>
    </location>
</feature>
<dbReference type="Proteomes" id="UP001176961">
    <property type="component" value="Unassembled WGS sequence"/>
</dbReference>
<dbReference type="InterPro" id="IPR007632">
    <property type="entry name" value="Anoctamin"/>
</dbReference>
<keyword evidence="10" id="KW-1185">Reference proteome</keyword>
<evidence type="ECO:0000256" key="7">
    <source>
        <dbReference type="SAM" id="MobiDB-lite"/>
    </source>
</evidence>
<evidence type="ECO:0000256" key="4">
    <source>
        <dbReference type="ARBA" id="ARBA00022989"/>
    </source>
</evidence>
<keyword evidence="3 6" id="KW-0812">Transmembrane</keyword>
<organism evidence="9 10">
    <name type="scientific">Cylicocyclus nassatus</name>
    <name type="common">Nematode worm</name>
    <dbReference type="NCBI Taxonomy" id="53992"/>
    <lineage>
        <taxon>Eukaryota</taxon>
        <taxon>Metazoa</taxon>
        <taxon>Ecdysozoa</taxon>
        <taxon>Nematoda</taxon>
        <taxon>Chromadorea</taxon>
        <taxon>Rhabditida</taxon>
        <taxon>Rhabditina</taxon>
        <taxon>Rhabditomorpha</taxon>
        <taxon>Strongyloidea</taxon>
        <taxon>Strongylidae</taxon>
        <taxon>Cylicocyclus</taxon>
    </lineage>
</organism>
<evidence type="ECO:0000256" key="3">
    <source>
        <dbReference type="ARBA" id="ARBA00022692"/>
    </source>
</evidence>
<evidence type="ECO:0000256" key="1">
    <source>
        <dbReference type="ARBA" id="ARBA00004141"/>
    </source>
</evidence>
<dbReference type="PANTHER" id="PTHR12308:SF51">
    <property type="entry name" value="ANOCTAMIN-8"/>
    <property type="match status" value="1"/>
</dbReference>
<comment type="similarity">
    <text evidence="2 6">Belongs to the anoctamin family.</text>
</comment>
<feature type="transmembrane region" description="Helical" evidence="6">
    <location>
        <begin position="282"/>
        <end position="307"/>
    </location>
</feature>
<comment type="caution">
    <text evidence="9">The sequence shown here is derived from an EMBL/GenBank/DDBJ whole genome shotgun (WGS) entry which is preliminary data.</text>
</comment>
<accession>A0AA36H1U7</accession>
<evidence type="ECO:0000256" key="6">
    <source>
        <dbReference type="RuleBase" id="RU280814"/>
    </source>
</evidence>
<sequence length="870" mass="100398">MLLKPTRPSLIRTRSKSACTTRPVIRLRRLDDSSTDVTEDVDVDNVEEEISPLRSMQMRIGSLIQNGIVEGQRFALSSDLWRYAKPTAHCDLLITFKSNQDEERMRDIVQWLVDVIKIHEPQLRIEVRHHNLKDCYALYLTATYKSLLKGAELCHIKKNVKSHFGGGLREFCFEEAQCFAGIDGRNTFLTDMERAFIVKQMVDMIRAPTGGITLQTSAKNVRIPEGMAIVPFLTSTNLVEKVLPLHSTEFLKHLQQKWVVSIVDKQPLDEIRDYFGTEIAMYFSWLGHMTGALWFPALLGLFMYMFFGFSFKSTNKNVVPKQDGSQFISDICFVCFAFFNCIWSTAYLESWKRKQAELAFKWGTYDTNCDTYLQDPRPQFRGEYFAPNPVSGRLEPYYPPWKHAIVRYGITYPLTFLCNIFMFVTMLIVFQVQDAANYYFGGSFFLGWICYLPMIVYALMIVISDKLYRQLALFLNDLENYRTDDEYEDFLISKIVIFQFVSAFGSLFYIAFCLKDMKRLQETLATLLITRQITQNIMETAVPFLMEKVKLSQLTYKMTKSMSERTLRRHVEEARKSNTLGEDLKWQQNSQAYFTLGSPTSEGLRRRFSQKRLAGNENELHLLENLNQTDDFQLHSPRLPLPEFKPSDSTELNQAELESLMAAYDRPLDDYLEMFIQFGYVLLFSPAFPLAALCAVINNVVEIRVDAFKLCNTVQRPFGRQVKSIGAWQKAMELLGMVGVMVNCALIGQSGLVQRIWPDLSWGGQVLIVVVLEHIILASKIFIDLAVPDVPHWIRIETAKQEHFRREAFKRESRLLSSVGRSGDTTPAGDNVDNRQRSQPDHRIQRRSVTPAARSMTTRRDRENNCIDHL</sequence>
<feature type="region of interest" description="Disordered" evidence="7">
    <location>
        <begin position="816"/>
        <end position="870"/>
    </location>
</feature>
<name>A0AA36H1U7_CYLNA</name>
<dbReference type="Pfam" id="PF04547">
    <property type="entry name" value="Anoctamin"/>
    <property type="match status" value="1"/>
</dbReference>
<proteinExistence type="inferred from homology"/>
<comment type="subcellular location">
    <subcellularLocation>
        <location evidence="1 6">Membrane</location>
        <topology evidence="1 6">Multi-pass membrane protein</topology>
    </subcellularLocation>
</comment>
<evidence type="ECO:0000259" key="8">
    <source>
        <dbReference type="Pfam" id="PF04547"/>
    </source>
</evidence>
<reference evidence="9" key="1">
    <citation type="submission" date="2023-07" db="EMBL/GenBank/DDBJ databases">
        <authorList>
            <consortium name="CYATHOMIX"/>
        </authorList>
    </citation>
    <scope>NUCLEOTIDE SEQUENCE</scope>
    <source>
        <strain evidence="9">N/A</strain>
    </source>
</reference>
<feature type="domain" description="Anoctamin transmembrane" evidence="8">
    <location>
        <begin position="271"/>
        <end position="801"/>
    </location>
</feature>
<evidence type="ECO:0000256" key="5">
    <source>
        <dbReference type="ARBA" id="ARBA00023136"/>
    </source>
</evidence>
<keyword evidence="4 6" id="KW-1133">Transmembrane helix</keyword>
<protein>
    <recommendedName>
        <fullName evidence="6">Anoctamin</fullName>
    </recommendedName>
</protein>
<dbReference type="EMBL" id="CATQJL010000305">
    <property type="protein sequence ID" value="CAJ0602473.1"/>
    <property type="molecule type" value="Genomic_DNA"/>
</dbReference>
<keyword evidence="5 6" id="KW-0472">Membrane</keyword>
<evidence type="ECO:0000313" key="10">
    <source>
        <dbReference type="Proteomes" id="UP001176961"/>
    </source>
</evidence>
<feature type="compositionally biased region" description="Basic and acidic residues" evidence="7">
    <location>
        <begin position="832"/>
        <end position="843"/>
    </location>
</feature>
<feature type="transmembrane region" description="Helical" evidence="6">
    <location>
        <begin position="410"/>
        <end position="432"/>
    </location>
</feature>
<dbReference type="AlphaFoldDB" id="A0AA36H1U7"/>
<evidence type="ECO:0000256" key="2">
    <source>
        <dbReference type="ARBA" id="ARBA00009671"/>
    </source>
</evidence>
<feature type="transmembrane region" description="Helical" evidence="6">
    <location>
        <begin position="438"/>
        <end position="463"/>
    </location>
</feature>